<dbReference type="FunFam" id="1.10.150.20:FF:000003">
    <property type="entry name" value="DNA polymerase I"/>
    <property type="match status" value="1"/>
</dbReference>
<evidence type="ECO:0000256" key="11">
    <source>
        <dbReference type="ARBA" id="ARBA00022932"/>
    </source>
</evidence>
<dbReference type="OrthoDB" id="9806424at2"/>
<protein>
    <recommendedName>
        <fullName evidence="3 15">DNA polymerase I</fullName>
        <ecNumber evidence="2 15">2.7.7.7</ecNumber>
    </recommendedName>
</protein>
<keyword evidence="5 16" id="KW-0548">Nucleotidyltransferase</keyword>
<dbReference type="SMART" id="SM00482">
    <property type="entry name" value="POLAc"/>
    <property type="match status" value="1"/>
</dbReference>
<dbReference type="InterPro" id="IPR036397">
    <property type="entry name" value="RNaseH_sf"/>
</dbReference>
<dbReference type="EMBL" id="JEMA01001131">
    <property type="protein sequence ID" value="KYF62035.1"/>
    <property type="molecule type" value="Genomic_DNA"/>
</dbReference>
<dbReference type="CDD" id="cd09898">
    <property type="entry name" value="H3TH_53EXO"/>
    <property type="match status" value="1"/>
</dbReference>
<dbReference type="Pfam" id="PF00476">
    <property type="entry name" value="DNA_pol_A"/>
    <property type="match status" value="1"/>
</dbReference>
<evidence type="ECO:0000256" key="13">
    <source>
        <dbReference type="ARBA" id="ARBA00023204"/>
    </source>
</evidence>
<dbReference type="InterPro" id="IPR012337">
    <property type="entry name" value="RNaseH-like_sf"/>
</dbReference>
<dbReference type="Pfam" id="PF02739">
    <property type="entry name" value="5_3_exonuc_N"/>
    <property type="match status" value="1"/>
</dbReference>
<feature type="domain" description="3'-5' exonuclease" evidence="17">
    <location>
        <begin position="306"/>
        <end position="494"/>
    </location>
</feature>
<dbReference type="Gene3D" id="1.10.150.20">
    <property type="entry name" value="5' to 3' exonuclease, C-terminal subdomain"/>
    <property type="match status" value="2"/>
</dbReference>
<evidence type="ECO:0000313" key="20">
    <source>
        <dbReference type="EMBL" id="KYF62035.1"/>
    </source>
</evidence>
<dbReference type="SMART" id="SM00475">
    <property type="entry name" value="53EXOc"/>
    <property type="match status" value="1"/>
</dbReference>
<keyword evidence="13 16" id="KW-0234">DNA repair</keyword>
<accession>A0A150Q205</accession>
<dbReference type="InterPro" id="IPR001098">
    <property type="entry name" value="DNA-dir_DNA_pol_A_palm_dom"/>
</dbReference>
<dbReference type="InterPro" id="IPR036279">
    <property type="entry name" value="5-3_exonuclease_C_sf"/>
</dbReference>
<dbReference type="InterPro" id="IPR008918">
    <property type="entry name" value="HhH2"/>
</dbReference>
<dbReference type="PANTHER" id="PTHR10133">
    <property type="entry name" value="DNA POLYMERASE I"/>
    <property type="match status" value="1"/>
</dbReference>
<dbReference type="InterPro" id="IPR020045">
    <property type="entry name" value="DNA_polI_H3TH"/>
</dbReference>
<evidence type="ECO:0000256" key="3">
    <source>
        <dbReference type="ARBA" id="ARBA00020311"/>
    </source>
</evidence>
<evidence type="ECO:0000259" key="19">
    <source>
        <dbReference type="SMART" id="SM00482"/>
    </source>
</evidence>
<dbReference type="FunFam" id="1.20.1060.10:FF:000001">
    <property type="entry name" value="DNA polymerase I"/>
    <property type="match status" value="1"/>
</dbReference>
<dbReference type="InterPro" id="IPR002421">
    <property type="entry name" value="5-3_exonuclease"/>
</dbReference>
<organism evidence="20 21">
    <name type="scientific">Sorangium cellulosum</name>
    <name type="common">Polyangium cellulosum</name>
    <dbReference type="NCBI Taxonomy" id="56"/>
    <lineage>
        <taxon>Bacteria</taxon>
        <taxon>Pseudomonadati</taxon>
        <taxon>Myxococcota</taxon>
        <taxon>Polyangia</taxon>
        <taxon>Polyangiales</taxon>
        <taxon>Polyangiaceae</taxon>
        <taxon>Sorangium</taxon>
    </lineage>
</organism>
<dbReference type="SUPFAM" id="SSF56672">
    <property type="entry name" value="DNA/RNA polymerases"/>
    <property type="match status" value="1"/>
</dbReference>
<evidence type="ECO:0000313" key="21">
    <source>
        <dbReference type="Proteomes" id="UP000075260"/>
    </source>
</evidence>
<evidence type="ECO:0000256" key="14">
    <source>
        <dbReference type="ARBA" id="ARBA00049244"/>
    </source>
</evidence>
<dbReference type="RefSeq" id="WP_061612846.1">
    <property type="nucleotide sequence ID" value="NZ_CP162579.1"/>
</dbReference>
<dbReference type="GO" id="GO:0003887">
    <property type="term" value="F:DNA-directed DNA polymerase activity"/>
    <property type="evidence" value="ECO:0007669"/>
    <property type="project" value="UniProtKB-UniRule"/>
</dbReference>
<evidence type="ECO:0000256" key="7">
    <source>
        <dbReference type="ARBA" id="ARBA00022722"/>
    </source>
</evidence>
<comment type="caution">
    <text evidence="20">The sequence shown here is derived from an EMBL/GenBank/DDBJ whole genome shotgun (WGS) entry which is preliminary data.</text>
</comment>
<dbReference type="AlphaFoldDB" id="A0A150Q205"/>
<reference evidence="20 21" key="1">
    <citation type="submission" date="2014-02" db="EMBL/GenBank/DDBJ databases">
        <title>The small core and large imbalanced accessory genome model reveals a collaborative survival strategy of Sorangium cellulosum strains in nature.</title>
        <authorList>
            <person name="Han K."/>
            <person name="Peng R."/>
            <person name="Blom J."/>
            <person name="Li Y.-Z."/>
        </authorList>
    </citation>
    <scope>NUCLEOTIDE SEQUENCE [LARGE SCALE GENOMIC DNA]</scope>
    <source>
        <strain evidence="20 21">So0008-312</strain>
    </source>
</reference>
<evidence type="ECO:0000256" key="2">
    <source>
        <dbReference type="ARBA" id="ARBA00012417"/>
    </source>
</evidence>
<dbReference type="Gene3D" id="3.30.70.370">
    <property type="match status" value="1"/>
</dbReference>
<sequence>MSTRPTALPPAGAPDVLYLIDLSGYVFRAYHAISPLSSPSGEPTHATFGTVAMLTKLVDERKPAYLGVAMDPGGKTFRDDLDPRYKAHRPPPPPDLGVQMNRCREIVEAYCIPIFVQEGLEADDLIAVAVARAKERGLRVVIASSDKDLMQLVDEDRVMLWDAMRDKVYGPPEVVAKFGVPPEQVRDLLALVGDSSDNVPGVPGVGLKTAAELLAQFGSLASLYARLDEVKKPRIRESLKQHEADALLSQKLVTLDGAAPVTLDLETLRYGGADTGKLRELFTELGFSRFLKSVRAPEPAARAATYRVIATREELETFARSARAAGRLALDVHATSREPMSAHVCGVALACEPGQAVYVPLGHRYLGAPAQLSMSDIDAVLGPLLADPELPKVGHDVKFCEVILLRHRIGLVGVAFDTMLASYLLDPEAKNQLHELAERELGVKMQTLDEVAPKRRGQAQRALDEIELGEASSYGAAFADVALSLTDKLRPRLRAERLEDLLVQIELPLSAVLAEMELTGVLCDPQALGQLGAQMTTELAALEAKAREMVGHDINLASPKQLEAVLFDELKLRSQRKTKTGRSTDADVLETLSEDHPFPGVVLEHRVIAKLKGTYVDALPRLVHPVTGRIHTRWGQAVAATGRLSSQDPNLQNIPIRTELGRMIRRAFVAPPGSVIVSADYSQIELRVLAHLSKDPVLVDAFRTGQDVHVRTAMEIFGVDEAGVTDEMRRRSKTINFGVIYGMGESALAKRLDISRAEAARFIDAYFARYRGVHEFMERTMAEAKRSESVRTLLGRRRLLPDLRSSDRMRRAQAERIAQNTPIQGTAADLLKLAMVRVPRPVVPGARMVLTVHDELAFEVPADAVDEAKAKVREAMESVFPLDVPLVVDIGHGLTWADAH</sequence>
<dbReference type="Gene3D" id="3.40.50.1010">
    <property type="entry name" value="5'-nuclease"/>
    <property type="match status" value="1"/>
</dbReference>
<dbReference type="EC" id="2.7.7.7" evidence="2 15"/>
<keyword evidence="10 16" id="KW-0269">Exonuclease</keyword>
<dbReference type="SMART" id="SM00474">
    <property type="entry name" value="35EXOc"/>
    <property type="match status" value="1"/>
</dbReference>
<dbReference type="PRINTS" id="PR00868">
    <property type="entry name" value="DNAPOLI"/>
</dbReference>
<dbReference type="GO" id="GO:0006302">
    <property type="term" value="P:double-strand break repair"/>
    <property type="evidence" value="ECO:0007669"/>
    <property type="project" value="TreeGrafter"/>
</dbReference>
<dbReference type="GO" id="GO:0006261">
    <property type="term" value="P:DNA-templated DNA replication"/>
    <property type="evidence" value="ECO:0007669"/>
    <property type="project" value="UniProtKB-UniRule"/>
</dbReference>
<dbReference type="InterPro" id="IPR018320">
    <property type="entry name" value="DNA_polymerase_1"/>
</dbReference>
<evidence type="ECO:0000256" key="15">
    <source>
        <dbReference type="NCBIfam" id="TIGR00593"/>
    </source>
</evidence>
<keyword evidence="7" id="KW-0540">Nuclease</keyword>
<dbReference type="PANTHER" id="PTHR10133:SF27">
    <property type="entry name" value="DNA POLYMERASE NU"/>
    <property type="match status" value="1"/>
</dbReference>
<evidence type="ECO:0000256" key="10">
    <source>
        <dbReference type="ARBA" id="ARBA00022839"/>
    </source>
</evidence>
<comment type="catalytic activity">
    <reaction evidence="14 16">
        <text>DNA(n) + a 2'-deoxyribonucleoside 5'-triphosphate = DNA(n+1) + diphosphate</text>
        <dbReference type="Rhea" id="RHEA:22508"/>
        <dbReference type="Rhea" id="RHEA-COMP:17339"/>
        <dbReference type="Rhea" id="RHEA-COMP:17340"/>
        <dbReference type="ChEBI" id="CHEBI:33019"/>
        <dbReference type="ChEBI" id="CHEBI:61560"/>
        <dbReference type="ChEBI" id="CHEBI:173112"/>
        <dbReference type="EC" id="2.7.7.7"/>
    </reaction>
</comment>
<dbReference type="CDD" id="cd08637">
    <property type="entry name" value="DNA_pol_A_pol_I_C"/>
    <property type="match status" value="1"/>
</dbReference>
<evidence type="ECO:0000256" key="5">
    <source>
        <dbReference type="ARBA" id="ARBA00022695"/>
    </source>
</evidence>
<dbReference type="Gene3D" id="1.20.1060.10">
    <property type="entry name" value="Taq DNA Polymerase, Chain T, domain 4"/>
    <property type="match status" value="1"/>
</dbReference>
<dbReference type="SUPFAM" id="SSF47807">
    <property type="entry name" value="5' to 3' exonuclease, C-terminal subdomain"/>
    <property type="match status" value="1"/>
</dbReference>
<dbReference type="SUPFAM" id="SSF53098">
    <property type="entry name" value="Ribonuclease H-like"/>
    <property type="match status" value="1"/>
</dbReference>
<dbReference type="InterPro" id="IPR002298">
    <property type="entry name" value="DNA_polymerase_A"/>
</dbReference>
<keyword evidence="8 16" id="KW-0227">DNA damage</keyword>
<evidence type="ECO:0000256" key="16">
    <source>
        <dbReference type="RuleBase" id="RU004460"/>
    </source>
</evidence>
<dbReference type="CDD" id="cd09859">
    <property type="entry name" value="PIN_53EXO"/>
    <property type="match status" value="1"/>
</dbReference>
<dbReference type="PROSITE" id="PS00447">
    <property type="entry name" value="DNA_POLYMERASE_A"/>
    <property type="match status" value="1"/>
</dbReference>
<dbReference type="GO" id="GO:0008408">
    <property type="term" value="F:3'-5' exonuclease activity"/>
    <property type="evidence" value="ECO:0007669"/>
    <property type="project" value="UniProtKB-UniRule"/>
</dbReference>
<evidence type="ECO:0000256" key="8">
    <source>
        <dbReference type="ARBA" id="ARBA00022763"/>
    </source>
</evidence>
<evidence type="ECO:0000259" key="17">
    <source>
        <dbReference type="SMART" id="SM00474"/>
    </source>
</evidence>
<evidence type="ECO:0000256" key="4">
    <source>
        <dbReference type="ARBA" id="ARBA00022679"/>
    </source>
</evidence>
<proteinExistence type="inferred from homology"/>
<keyword evidence="6 16" id="KW-0235">DNA replication</keyword>
<dbReference type="InterPro" id="IPR002562">
    <property type="entry name" value="3'-5'_exonuclease_dom"/>
</dbReference>
<dbReference type="Gene3D" id="3.30.420.10">
    <property type="entry name" value="Ribonuclease H-like superfamily/Ribonuclease H"/>
    <property type="match status" value="1"/>
</dbReference>
<gene>
    <name evidence="16" type="primary">polA</name>
    <name evidence="20" type="ORF">BE15_25225</name>
</gene>
<dbReference type="SMART" id="SM00279">
    <property type="entry name" value="HhH2"/>
    <property type="match status" value="1"/>
</dbReference>
<keyword evidence="12 16" id="KW-0238">DNA-binding</keyword>
<keyword evidence="11 16" id="KW-0239">DNA-directed DNA polymerase</keyword>
<dbReference type="Pfam" id="PF01612">
    <property type="entry name" value="DNA_pol_A_exo1"/>
    <property type="match status" value="1"/>
</dbReference>
<dbReference type="FunFam" id="1.10.150.20:FF:000002">
    <property type="entry name" value="DNA polymerase I"/>
    <property type="match status" value="1"/>
</dbReference>
<comment type="similarity">
    <text evidence="1 16">Belongs to the DNA polymerase type-A family.</text>
</comment>
<dbReference type="InterPro" id="IPR020046">
    <property type="entry name" value="5-3_exonucl_a-hlix_arch_N"/>
</dbReference>
<dbReference type="InterPro" id="IPR019760">
    <property type="entry name" value="DNA-dir_DNA_pol_A_CS"/>
</dbReference>
<evidence type="ECO:0000256" key="6">
    <source>
        <dbReference type="ARBA" id="ARBA00022705"/>
    </source>
</evidence>
<dbReference type="NCBIfam" id="NF004397">
    <property type="entry name" value="PRK05755.1"/>
    <property type="match status" value="1"/>
</dbReference>
<dbReference type="GO" id="GO:0003677">
    <property type="term" value="F:DNA binding"/>
    <property type="evidence" value="ECO:0007669"/>
    <property type="project" value="UniProtKB-UniRule"/>
</dbReference>
<evidence type="ECO:0000256" key="1">
    <source>
        <dbReference type="ARBA" id="ARBA00007705"/>
    </source>
</evidence>
<dbReference type="InterPro" id="IPR043502">
    <property type="entry name" value="DNA/RNA_pol_sf"/>
</dbReference>
<evidence type="ECO:0000259" key="18">
    <source>
        <dbReference type="SMART" id="SM00475"/>
    </source>
</evidence>
<evidence type="ECO:0000256" key="9">
    <source>
        <dbReference type="ARBA" id="ARBA00022801"/>
    </source>
</evidence>
<feature type="domain" description="5'-3' exonuclease" evidence="18">
    <location>
        <begin position="13"/>
        <end position="271"/>
    </location>
</feature>
<dbReference type="Proteomes" id="UP000075260">
    <property type="component" value="Unassembled WGS sequence"/>
</dbReference>
<feature type="domain" description="DNA-directed DNA polymerase family A palm" evidence="19">
    <location>
        <begin position="661"/>
        <end position="864"/>
    </location>
</feature>
<dbReference type="CDD" id="cd06139">
    <property type="entry name" value="DNA_polA_I_Ecoli_like_exo"/>
    <property type="match status" value="1"/>
</dbReference>
<dbReference type="SUPFAM" id="SSF88723">
    <property type="entry name" value="PIN domain-like"/>
    <property type="match status" value="1"/>
</dbReference>
<dbReference type="GO" id="GO:0008409">
    <property type="term" value="F:5'-3' exonuclease activity"/>
    <property type="evidence" value="ECO:0007669"/>
    <property type="project" value="UniProtKB-UniRule"/>
</dbReference>
<keyword evidence="4 16" id="KW-0808">Transferase</keyword>
<dbReference type="InterPro" id="IPR029060">
    <property type="entry name" value="PIN-like_dom_sf"/>
</dbReference>
<dbReference type="Pfam" id="PF01367">
    <property type="entry name" value="5_3_exonuc"/>
    <property type="match status" value="1"/>
</dbReference>
<evidence type="ECO:0000256" key="12">
    <source>
        <dbReference type="ARBA" id="ARBA00023125"/>
    </source>
</evidence>
<name>A0A150Q205_SORCE</name>
<keyword evidence="9 16" id="KW-0378">Hydrolase</keyword>
<comment type="function">
    <text evidence="16">In addition to polymerase activity, this DNA polymerase exhibits 3'-5' and 5'-3' exonuclease activity.</text>
</comment>
<dbReference type="NCBIfam" id="TIGR00593">
    <property type="entry name" value="pola"/>
    <property type="match status" value="1"/>
</dbReference>